<name>A0A127JSR7_9BURK</name>
<evidence type="ECO:0000313" key="3">
    <source>
        <dbReference type="EMBL" id="AMO22959.1"/>
    </source>
</evidence>
<feature type="chain" id="PRO_5007449649" evidence="1">
    <location>
        <begin position="18"/>
        <end position="375"/>
    </location>
</feature>
<dbReference type="PANTHER" id="PTHR15032">
    <property type="entry name" value="N-ACYL-PHOSPHATIDYLETHANOLAMINE-HYDROLYZING PHOSPHOLIPASE D"/>
    <property type="match status" value="1"/>
</dbReference>
<dbReference type="RefSeq" id="WP_061498115.1">
    <property type="nucleotide sequence ID" value="NZ_CP010951.1"/>
</dbReference>
<dbReference type="SUPFAM" id="SSF56281">
    <property type="entry name" value="Metallo-hydrolase/oxidoreductase"/>
    <property type="match status" value="1"/>
</dbReference>
<evidence type="ECO:0000313" key="4">
    <source>
        <dbReference type="Proteomes" id="UP000070433"/>
    </source>
</evidence>
<reference evidence="3 4" key="1">
    <citation type="journal article" date="2014" name="Int. J. Syst. Evol. Microbiol.">
        <title>Ramlibacter solisilvae sp. nov., isolated from forest soil, and emended description of the genus Ramlibacter.</title>
        <authorList>
            <person name="Lee H.J."/>
            <person name="Lee S.H."/>
            <person name="Lee S.S."/>
            <person name="Lee J.S."/>
            <person name="Kim Y."/>
            <person name="Kim S.C."/>
            <person name="Jeon C.O."/>
        </authorList>
    </citation>
    <scope>NUCLEOTIDE SEQUENCE [LARGE SCALE GENOMIC DNA]</scope>
    <source>
        <strain evidence="3 4">5-10</strain>
    </source>
</reference>
<protein>
    <submittedName>
        <fullName evidence="3">Beta-lactamase</fullName>
    </submittedName>
</protein>
<dbReference type="InterPro" id="IPR001279">
    <property type="entry name" value="Metallo-B-lactamas"/>
</dbReference>
<keyword evidence="1" id="KW-0732">Signal</keyword>
<dbReference type="EMBL" id="CP010951">
    <property type="protein sequence ID" value="AMO22959.1"/>
    <property type="molecule type" value="Genomic_DNA"/>
</dbReference>
<dbReference type="PANTHER" id="PTHR15032:SF4">
    <property type="entry name" value="N-ACYL-PHOSPHATIDYLETHANOLAMINE-HYDROLYZING PHOSPHOLIPASE D"/>
    <property type="match status" value="1"/>
</dbReference>
<dbReference type="InterPro" id="IPR036866">
    <property type="entry name" value="RibonucZ/Hydroxyglut_hydro"/>
</dbReference>
<gene>
    <name evidence="3" type="ORF">UC35_08750</name>
</gene>
<dbReference type="PATRIC" id="fig|94132.3.peg.1782"/>
<dbReference type="PIRSF" id="PIRSF038896">
    <property type="entry name" value="NAPE-PLD"/>
    <property type="match status" value="1"/>
</dbReference>
<feature type="signal peptide" evidence="1">
    <location>
        <begin position="1"/>
        <end position="17"/>
    </location>
</feature>
<evidence type="ECO:0000259" key="2">
    <source>
        <dbReference type="Pfam" id="PF12706"/>
    </source>
</evidence>
<proteinExistence type="predicted"/>
<feature type="domain" description="Metallo-beta-lactamase" evidence="2">
    <location>
        <begin position="115"/>
        <end position="322"/>
    </location>
</feature>
<dbReference type="GO" id="GO:0008270">
    <property type="term" value="F:zinc ion binding"/>
    <property type="evidence" value="ECO:0007669"/>
    <property type="project" value="InterPro"/>
</dbReference>
<dbReference type="Gene3D" id="3.60.15.10">
    <property type="entry name" value="Ribonuclease Z/Hydroxyacylglutathione hydrolase-like"/>
    <property type="match status" value="1"/>
</dbReference>
<dbReference type="AlphaFoldDB" id="A0A127JSR7"/>
<dbReference type="Proteomes" id="UP000070433">
    <property type="component" value="Chromosome"/>
</dbReference>
<accession>A0A127JSR7</accession>
<dbReference type="InterPro" id="IPR024884">
    <property type="entry name" value="NAPE-PLD"/>
</dbReference>
<dbReference type="OrthoDB" id="9805728at2"/>
<evidence type="ECO:0000256" key="1">
    <source>
        <dbReference type="SAM" id="SignalP"/>
    </source>
</evidence>
<dbReference type="GO" id="GO:0070290">
    <property type="term" value="F:N-acylphosphatidylethanolamine-specific phospholipase D activity"/>
    <property type="evidence" value="ECO:0007669"/>
    <property type="project" value="InterPro"/>
</dbReference>
<dbReference type="GO" id="GO:0005737">
    <property type="term" value="C:cytoplasm"/>
    <property type="evidence" value="ECO:0007669"/>
    <property type="project" value="TreeGrafter"/>
</dbReference>
<sequence length="375" mass="41213">MKLLAAGLLLSAAVAFADHGLDEARPHHTAQGFRNNYIPQVDKPPGDLLRWRLQAWREGLPPPPRAMPPVAPPELERLRANTRALRSVGAAARAVAPSVTWIGHATALLQCGGLNVLTDPIFSERASPLPLLGIGPKRAQPPGIALPDLPPIDVVLISHNHYDHLDLASLEGLDERSGGQTLFLVPLGVKALLTQHGLRHVVELDWWQSHWHGGVEFHLVPVQHWSARGFGDRNHTLWGGWAVFAPDLRWYFAGDTGYTRDFADTRRRFASRAAGGPVFDLALLPIGAYEPRWFMSAQHMNPAEAVQAHRDLGARRSLGVHWGTFELTDEALDQPPRDLAAARSAAGIPEADFFVLAIGETRWLPAMQGQSPHER</sequence>
<organism evidence="3 4">
    <name type="scientific">Ramlibacter tataouinensis</name>
    <dbReference type="NCBI Taxonomy" id="94132"/>
    <lineage>
        <taxon>Bacteria</taxon>
        <taxon>Pseudomonadati</taxon>
        <taxon>Pseudomonadota</taxon>
        <taxon>Betaproteobacteria</taxon>
        <taxon>Burkholderiales</taxon>
        <taxon>Comamonadaceae</taxon>
        <taxon>Ramlibacter</taxon>
    </lineage>
</organism>
<keyword evidence="4" id="KW-1185">Reference proteome</keyword>
<dbReference type="Pfam" id="PF12706">
    <property type="entry name" value="Lactamase_B_2"/>
    <property type="match status" value="1"/>
</dbReference>